<protein>
    <submittedName>
        <fullName evidence="1">Uncharacterized protein</fullName>
    </submittedName>
</protein>
<evidence type="ECO:0000313" key="2">
    <source>
        <dbReference type="Proteomes" id="UP000503454"/>
    </source>
</evidence>
<dbReference type="Proteomes" id="UP000503454">
    <property type="component" value="Segment"/>
</dbReference>
<proteinExistence type="predicted"/>
<dbReference type="EMBL" id="MT024872">
    <property type="protein sequence ID" value="QIN94774.1"/>
    <property type="molecule type" value="Genomic_DNA"/>
</dbReference>
<organism evidence="1 2">
    <name type="scientific">Streptomyces phage Muntaha</name>
    <dbReference type="NCBI Taxonomy" id="2713269"/>
    <lineage>
        <taxon>Viruses</taxon>
        <taxon>Duplodnaviria</taxon>
        <taxon>Heunggongvirae</taxon>
        <taxon>Uroviricota</taxon>
        <taxon>Caudoviricetes</taxon>
        <taxon>Stanwilliamsviridae</taxon>
        <taxon>Loccivirinae</taxon>
        <taxon>Wakandavirus</taxon>
        <taxon>Wakandavirus muntaha</taxon>
    </lineage>
</organism>
<sequence length="42" mass="4680">MCEWFAKCTNEADGIVKHPILGDVPTCQRCADKLGLELVEVF</sequence>
<keyword evidence="2" id="KW-1185">Reference proteome</keyword>
<gene>
    <name evidence="1" type="primary">251</name>
    <name evidence="1" type="ORF">SEA_MUNTAHA_251</name>
</gene>
<dbReference type="KEGG" id="vg:77928350"/>
<evidence type="ECO:0000313" key="1">
    <source>
        <dbReference type="EMBL" id="QIN94774.1"/>
    </source>
</evidence>
<accession>A0A6G8R3K7</accession>
<dbReference type="RefSeq" id="YP_010652530.1">
    <property type="nucleotide sequence ID" value="NC_070786.1"/>
</dbReference>
<dbReference type="GeneID" id="77928350"/>
<name>A0A6G8R3K7_9CAUD</name>
<reference evidence="1 2" key="1">
    <citation type="submission" date="2020-02" db="EMBL/GenBank/DDBJ databases">
        <authorList>
            <person name="Yaqubi I.B."/>
            <person name="Almaguer A.N."/>
            <person name="Torres S.A."/>
            <person name="Nayek S."/>
            <person name="Bhuiyan S."/>
            <person name="Hughes L.E."/>
            <person name="Garlena R.A."/>
            <person name="Russell D.A."/>
            <person name="Pope W.H."/>
            <person name="Jacobs-Sera D."/>
            <person name="Hatfull G.F."/>
        </authorList>
    </citation>
    <scope>NUCLEOTIDE SEQUENCE [LARGE SCALE GENOMIC DNA]</scope>
</reference>